<feature type="region of interest" description="Disordered" evidence="1">
    <location>
        <begin position="164"/>
        <end position="215"/>
    </location>
</feature>
<protein>
    <recommendedName>
        <fullName evidence="2">DUF7729 domain-containing protein</fullName>
    </recommendedName>
</protein>
<dbReference type="AlphaFoldDB" id="S8F9C0"/>
<feature type="compositionally biased region" description="Pro residues" evidence="1">
    <location>
        <begin position="1"/>
        <end position="11"/>
    </location>
</feature>
<organism evidence="3 4">
    <name type="scientific">Fomitopsis schrenkii</name>
    <name type="common">Brown rot fungus</name>
    <dbReference type="NCBI Taxonomy" id="2126942"/>
    <lineage>
        <taxon>Eukaryota</taxon>
        <taxon>Fungi</taxon>
        <taxon>Dikarya</taxon>
        <taxon>Basidiomycota</taxon>
        <taxon>Agaricomycotina</taxon>
        <taxon>Agaricomycetes</taxon>
        <taxon>Polyporales</taxon>
        <taxon>Fomitopsis</taxon>
    </lineage>
</organism>
<evidence type="ECO:0000256" key="1">
    <source>
        <dbReference type="SAM" id="MobiDB-lite"/>
    </source>
</evidence>
<evidence type="ECO:0000259" key="2">
    <source>
        <dbReference type="Pfam" id="PF24855"/>
    </source>
</evidence>
<feature type="compositionally biased region" description="Low complexity" evidence="1">
    <location>
        <begin position="177"/>
        <end position="209"/>
    </location>
</feature>
<dbReference type="InterPro" id="IPR056146">
    <property type="entry name" value="DUF7729"/>
</dbReference>
<gene>
    <name evidence="3" type="ORF">FOMPIDRAFT_1025863</name>
</gene>
<feature type="domain" description="DUF7729" evidence="2">
    <location>
        <begin position="219"/>
        <end position="424"/>
    </location>
</feature>
<evidence type="ECO:0000313" key="3">
    <source>
        <dbReference type="EMBL" id="EPS95249.1"/>
    </source>
</evidence>
<evidence type="ECO:0000313" key="4">
    <source>
        <dbReference type="Proteomes" id="UP000015241"/>
    </source>
</evidence>
<dbReference type="Proteomes" id="UP000015241">
    <property type="component" value="Unassembled WGS sequence"/>
</dbReference>
<dbReference type="EMBL" id="KE504211">
    <property type="protein sequence ID" value="EPS95249.1"/>
    <property type="molecule type" value="Genomic_DNA"/>
</dbReference>
<keyword evidence="4" id="KW-1185">Reference proteome</keyword>
<accession>S8F9C0</accession>
<dbReference type="Pfam" id="PF24855">
    <property type="entry name" value="DUF7729"/>
    <property type="match status" value="1"/>
</dbReference>
<sequence length="459" mass="49521">MFTPPPSPDPPRVYRGRHEPEEPYSLDAHDGSVLTVTRSSIPATPSSCTTGYLPTPPPSCLSTPEKLCTPIDETYLRLLTKKRRNARRLKFSILVVPIVLVIITLSTRCMSHPAVLDILSADEAAQGWRTLAGSVLDWQGHIHDPHEKREAEYELQFEARSPQSASGIAFPDQPTGSATSVLTASEAASSTAPPVAATSSSGSSTIPTIPSEPPVLPTPFPQPFDSTGITTNFSTEECHNFFVNMTQTAPFRQCRPFSMLIQHSSAFIGAQFNLSELNDIMWGTCNTDLSAEVCEANMEWFAEELQDVCATDLKANNQVATSSLLGLQTYSLLRQAACLSSNTTDAYCYVTALSSEAHPADAYYYTLPLGSPLPNSSDPSCSSCTQQIMSEFVTQGLNTSGLRETYAGAAIITNKVCGSGFVQEMEVQNNSAGERGRARWWAVVGVCALVSVGVGGAWW</sequence>
<dbReference type="PANTHER" id="PTHR39460:SF1">
    <property type="entry name" value="C6 TRANSCRIPTION FACTOR"/>
    <property type="match status" value="1"/>
</dbReference>
<dbReference type="OrthoDB" id="2564812at2759"/>
<name>S8F9C0_FOMSC</name>
<dbReference type="eggNOG" id="ENOG502S3AD">
    <property type="taxonomic scope" value="Eukaryota"/>
</dbReference>
<feature type="region of interest" description="Disordered" evidence="1">
    <location>
        <begin position="1"/>
        <end position="29"/>
    </location>
</feature>
<dbReference type="HOGENOM" id="CLU_042319_4_1_1"/>
<proteinExistence type="predicted"/>
<dbReference type="PANTHER" id="PTHR39460">
    <property type="entry name" value="EXPRESSED PROTEIN"/>
    <property type="match status" value="1"/>
</dbReference>
<dbReference type="InParanoid" id="S8F9C0"/>
<reference evidence="3 4" key="1">
    <citation type="journal article" date="2012" name="Science">
        <title>The Paleozoic origin of enzymatic lignin decomposition reconstructed from 31 fungal genomes.</title>
        <authorList>
            <person name="Floudas D."/>
            <person name="Binder M."/>
            <person name="Riley R."/>
            <person name="Barry K."/>
            <person name="Blanchette R.A."/>
            <person name="Henrissat B."/>
            <person name="Martinez A.T."/>
            <person name="Otillar R."/>
            <person name="Spatafora J.W."/>
            <person name="Yadav J.S."/>
            <person name="Aerts A."/>
            <person name="Benoit I."/>
            <person name="Boyd A."/>
            <person name="Carlson A."/>
            <person name="Copeland A."/>
            <person name="Coutinho P.M."/>
            <person name="de Vries R.P."/>
            <person name="Ferreira P."/>
            <person name="Findley K."/>
            <person name="Foster B."/>
            <person name="Gaskell J."/>
            <person name="Glotzer D."/>
            <person name="Gorecki P."/>
            <person name="Heitman J."/>
            <person name="Hesse C."/>
            <person name="Hori C."/>
            <person name="Igarashi K."/>
            <person name="Jurgens J.A."/>
            <person name="Kallen N."/>
            <person name="Kersten P."/>
            <person name="Kohler A."/>
            <person name="Kuees U."/>
            <person name="Kumar T.K.A."/>
            <person name="Kuo A."/>
            <person name="LaButti K."/>
            <person name="Larrondo L.F."/>
            <person name="Lindquist E."/>
            <person name="Ling A."/>
            <person name="Lombard V."/>
            <person name="Lucas S."/>
            <person name="Lundell T."/>
            <person name="Martin R."/>
            <person name="McLaughlin D.J."/>
            <person name="Morgenstern I."/>
            <person name="Morin E."/>
            <person name="Murat C."/>
            <person name="Nagy L.G."/>
            <person name="Nolan M."/>
            <person name="Ohm R.A."/>
            <person name="Patyshakuliyeva A."/>
            <person name="Rokas A."/>
            <person name="Ruiz-Duenas F.J."/>
            <person name="Sabat G."/>
            <person name="Salamov A."/>
            <person name="Samejima M."/>
            <person name="Schmutz J."/>
            <person name="Slot J.C."/>
            <person name="St John F."/>
            <person name="Stenlid J."/>
            <person name="Sun H."/>
            <person name="Sun S."/>
            <person name="Syed K."/>
            <person name="Tsang A."/>
            <person name="Wiebenga A."/>
            <person name="Young D."/>
            <person name="Pisabarro A."/>
            <person name="Eastwood D.C."/>
            <person name="Martin F."/>
            <person name="Cullen D."/>
            <person name="Grigoriev I.V."/>
            <person name="Hibbett D.S."/>
        </authorList>
    </citation>
    <scope>NUCLEOTIDE SEQUENCE</scope>
    <source>
        <strain evidence="4">FP-58527</strain>
    </source>
</reference>